<evidence type="ECO:0000313" key="2">
    <source>
        <dbReference type="Proteomes" id="UP000091956"/>
    </source>
</evidence>
<evidence type="ECO:0000313" key="1">
    <source>
        <dbReference type="EMBL" id="OBT94123.1"/>
    </source>
</evidence>
<protein>
    <recommendedName>
        <fullName evidence="3">Protein kinase domain-containing protein</fullName>
    </recommendedName>
</protein>
<reference evidence="2" key="2">
    <citation type="journal article" date="2018" name="Nat. Commun.">
        <title>Extreme sensitivity to ultraviolet light in the fungal pathogen causing white-nose syndrome of bats.</title>
        <authorList>
            <person name="Palmer J.M."/>
            <person name="Drees K.P."/>
            <person name="Foster J.T."/>
            <person name="Lindner D.L."/>
        </authorList>
    </citation>
    <scope>NUCLEOTIDE SEQUENCE [LARGE SCALE GENOMIC DNA]</scope>
    <source>
        <strain evidence="2">UAMH 10579</strain>
    </source>
</reference>
<organism evidence="1 2">
    <name type="scientific">Pseudogymnoascus verrucosus</name>
    <dbReference type="NCBI Taxonomy" id="342668"/>
    <lineage>
        <taxon>Eukaryota</taxon>
        <taxon>Fungi</taxon>
        <taxon>Dikarya</taxon>
        <taxon>Ascomycota</taxon>
        <taxon>Pezizomycotina</taxon>
        <taxon>Leotiomycetes</taxon>
        <taxon>Thelebolales</taxon>
        <taxon>Thelebolaceae</taxon>
        <taxon>Pseudogymnoascus</taxon>
    </lineage>
</organism>
<proteinExistence type="predicted"/>
<accession>A0A1B8GE84</accession>
<keyword evidence="2" id="KW-1185">Reference proteome</keyword>
<dbReference type="AlphaFoldDB" id="A0A1B8GE84"/>
<gene>
    <name evidence="1" type="ORF">VE01_07028</name>
</gene>
<dbReference type="OrthoDB" id="2906425at2759"/>
<dbReference type="GeneID" id="28840414"/>
<name>A0A1B8GE84_9PEZI</name>
<evidence type="ECO:0008006" key="3">
    <source>
        <dbReference type="Google" id="ProtNLM"/>
    </source>
</evidence>
<dbReference type="Proteomes" id="UP000091956">
    <property type="component" value="Unassembled WGS sequence"/>
</dbReference>
<reference evidence="1 2" key="1">
    <citation type="submission" date="2016-03" db="EMBL/GenBank/DDBJ databases">
        <title>Comparative genomics of Pseudogymnoascus destructans, the fungus causing white-nose syndrome of bats.</title>
        <authorList>
            <person name="Palmer J.M."/>
            <person name="Drees K.P."/>
            <person name="Foster J.T."/>
            <person name="Lindner D.L."/>
        </authorList>
    </citation>
    <scope>NUCLEOTIDE SEQUENCE [LARGE SCALE GENOMIC DNA]</scope>
    <source>
        <strain evidence="1 2">UAMH 10579</strain>
    </source>
</reference>
<sequence length="153" mass="17744">MIAAMQRIAATIIPDLIPKTYQIGKAVNAQGRMFHFSVVELVEGDLLEDVWQLMSAGEQNSVVADLVEALEKLHSVRLCDNMAQDVLRKMLREDGEELRPFFGNAWRLWWTSYRSFKQRAWIAILYHGKEKAKEVIILYYGPRELFTRCQDPV</sequence>
<dbReference type="EMBL" id="KV460246">
    <property type="protein sequence ID" value="OBT94123.1"/>
    <property type="molecule type" value="Genomic_DNA"/>
</dbReference>
<dbReference type="RefSeq" id="XP_018127856.1">
    <property type="nucleotide sequence ID" value="XM_018276464.1"/>
</dbReference>